<dbReference type="EMBL" id="JACBYR010000002">
    <property type="protein sequence ID" value="NYE85553.1"/>
    <property type="molecule type" value="Genomic_DNA"/>
</dbReference>
<keyword evidence="5 6" id="KW-0472">Membrane</keyword>
<feature type="transmembrane region" description="Helical" evidence="6">
    <location>
        <begin position="223"/>
        <end position="242"/>
    </location>
</feature>
<reference evidence="8 9" key="1">
    <citation type="submission" date="2020-07" db="EMBL/GenBank/DDBJ databases">
        <title>Genomic Encyclopedia of Type Strains, Phase IV (KMG-V): Genome sequencing to study the core and pangenomes of soil and plant-associated prokaryotes.</title>
        <authorList>
            <person name="Whitman W."/>
        </authorList>
    </citation>
    <scope>NUCLEOTIDE SEQUENCE [LARGE SCALE GENOMIC DNA]</scope>
    <source>
        <strain evidence="8 9">SAS40</strain>
    </source>
</reference>
<evidence type="ECO:0000256" key="4">
    <source>
        <dbReference type="ARBA" id="ARBA00022989"/>
    </source>
</evidence>
<evidence type="ECO:0000256" key="5">
    <source>
        <dbReference type="ARBA" id="ARBA00023136"/>
    </source>
</evidence>
<dbReference type="AlphaFoldDB" id="A0A7Y9J017"/>
<evidence type="ECO:0000256" key="2">
    <source>
        <dbReference type="ARBA" id="ARBA00022475"/>
    </source>
</evidence>
<protein>
    <submittedName>
        <fullName evidence="8">Tight adherence protein B</fullName>
    </submittedName>
</protein>
<proteinExistence type="predicted"/>
<dbReference type="Proteomes" id="UP000542125">
    <property type="component" value="Unassembled WGS sequence"/>
</dbReference>
<feature type="domain" description="Type II secretion system protein GspF" evidence="7">
    <location>
        <begin position="115"/>
        <end position="239"/>
    </location>
</feature>
<evidence type="ECO:0000313" key="8">
    <source>
        <dbReference type="EMBL" id="NYE85553.1"/>
    </source>
</evidence>
<dbReference type="Pfam" id="PF00482">
    <property type="entry name" value="T2SSF"/>
    <property type="match status" value="1"/>
</dbReference>
<keyword evidence="2" id="KW-1003">Cell membrane</keyword>
<comment type="caution">
    <text evidence="8">The sequence shown here is derived from an EMBL/GenBank/DDBJ whole genome shotgun (WGS) entry which is preliminary data.</text>
</comment>
<accession>A0A7Y9J017</accession>
<evidence type="ECO:0000313" key="9">
    <source>
        <dbReference type="Proteomes" id="UP000542125"/>
    </source>
</evidence>
<dbReference type="InterPro" id="IPR042094">
    <property type="entry name" value="T2SS_GspF_sf"/>
</dbReference>
<evidence type="ECO:0000259" key="7">
    <source>
        <dbReference type="Pfam" id="PF00482"/>
    </source>
</evidence>
<evidence type="ECO:0000256" key="1">
    <source>
        <dbReference type="ARBA" id="ARBA00004651"/>
    </source>
</evidence>
<gene>
    <name evidence="8" type="ORF">FHW18_004860</name>
</gene>
<comment type="subcellular location">
    <subcellularLocation>
        <location evidence="1">Cell membrane</location>
        <topology evidence="1">Multi-pass membrane protein</topology>
    </subcellularLocation>
</comment>
<dbReference type="GO" id="GO:0005886">
    <property type="term" value="C:plasma membrane"/>
    <property type="evidence" value="ECO:0007669"/>
    <property type="project" value="UniProtKB-SubCell"/>
</dbReference>
<evidence type="ECO:0000256" key="6">
    <source>
        <dbReference type="SAM" id="Phobius"/>
    </source>
</evidence>
<keyword evidence="9" id="KW-1185">Reference proteome</keyword>
<evidence type="ECO:0000256" key="3">
    <source>
        <dbReference type="ARBA" id="ARBA00022692"/>
    </source>
</evidence>
<feature type="transmembrane region" description="Helical" evidence="6">
    <location>
        <begin position="61"/>
        <end position="91"/>
    </location>
</feature>
<keyword evidence="3 6" id="KW-0812">Transmembrane</keyword>
<name>A0A7Y9J017_9BURK</name>
<keyword evidence="4 6" id="KW-1133">Transmembrane helix</keyword>
<dbReference type="InterPro" id="IPR018076">
    <property type="entry name" value="T2SS_GspF_dom"/>
</dbReference>
<organism evidence="8 9">
    <name type="scientific">Pigmentiphaga litoralis</name>
    <dbReference type="NCBI Taxonomy" id="516702"/>
    <lineage>
        <taxon>Bacteria</taxon>
        <taxon>Pseudomonadati</taxon>
        <taxon>Pseudomonadota</taxon>
        <taxon>Betaproteobacteria</taxon>
        <taxon>Burkholderiales</taxon>
        <taxon>Alcaligenaceae</taxon>
        <taxon>Pigmentiphaga</taxon>
    </lineage>
</organism>
<feature type="transmembrane region" description="Helical" evidence="6">
    <location>
        <begin position="254"/>
        <end position="274"/>
    </location>
</feature>
<dbReference type="PANTHER" id="PTHR35007">
    <property type="entry name" value="INTEGRAL MEMBRANE PROTEIN-RELATED"/>
    <property type="match status" value="1"/>
</dbReference>
<dbReference type="Gene3D" id="1.20.81.30">
    <property type="entry name" value="Type II secretion system (T2SS), domain F"/>
    <property type="match status" value="1"/>
</dbReference>
<dbReference type="PANTHER" id="PTHR35007:SF1">
    <property type="entry name" value="PILUS ASSEMBLY PROTEIN"/>
    <property type="match status" value="1"/>
</dbReference>
<dbReference type="RefSeq" id="WP_257022619.1">
    <property type="nucleotide sequence ID" value="NZ_JACBYR010000002.1"/>
</dbReference>
<sequence>MNVVIIALLVMLGTAIAAWGMQLAVADALKRYRALFTETARIDMSELFLFFDTERLWGVNLLLAGAAAVVSGLLLQSVTVGLVAGAAWLWVPRHAVRWLKRRRLQRFDSQLPDALLALAGALGAGASLQSGLTQVVAEGRSPLAQEFGLMLREQRFGVSLDEALAHLDARVPTEAAHLVVAALRIAADTGGNLAETLSRIAGTLRARLQIEGRIQVMTAQGRLQARVVGGLPPLLIAVLYQLEPDAMRQLWTTATGGAVLAVIVMLELAGLWLIRRIVGIDV</sequence>